<sequence length="389" mass="43523">MDMNNMNMEQFDALLVNQAVMDHDLMQFLKSFDDREEQPQEQLFTLPTDEFDATGLPNSPAGEFDSTGLSNHPTGEFDPAGLSNLLAGPELQPLQPTEPLLAVPENTAIPSELNLETTLYTSLNTYLQNAPQTAPVQHYQPISQPQPRRPSVKPPAPARPASPPIIADNYQAPARPLTRQYSSTPNPYHVSRQPHQGHQAYEGHQVQQSQQSQQSIYAAAQPTPPTQPAQYPINRYTPRPQLFSYQNQPAPNSTITVSPPPAQPILKPTAPIKPPNLTVREWLDLIDIEDQLFMSEFMPPKLKALLLKDQARYQFKIKNGYFDAPVTPVVPPKPPVPAPIEARPGSPLPRLEDCISSDWGKRLARLQAWKTLTPVQQRDLLKELKETCR</sequence>
<dbReference type="EMBL" id="HF935568">
    <property type="protein sequence ID" value="CCX10844.1"/>
    <property type="molecule type" value="Genomic_DNA"/>
</dbReference>
<evidence type="ECO:0000256" key="1">
    <source>
        <dbReference type="SAM" id="MobiDB-lite"/>
    </source>
</evidence>
<keyword evidence="3" id="KW-1185">Reference proteome</keyword>
<evidence type="ECO:0000313" key="3">
    <source>
        <dbReference type="Proteomes" id="UP000018144"/>
    </source>
</evidence>
<feature type="region of interest" description="Disordered" evidence="1">
    <location>
        <begin position="133"/>
        <end position="231"/>
    </location>
</feature>
<dbReference type="Proteomes" id="UP000018144">
    <property type="component" value="Unassembled WGS sequence"/>
</dbReference>
<dbReference type="AlphaFoldDB" id="U4LGI0"/>
<feature type="compositionally biased region" description="Pro residues" evidence="1">
    <location>
        <begin position="152"/>
        <end position="163"/>
    </location>
</feature>
<reference evidence="2 3" key="1">
    <citation type="journal article" date="2013" name="PLoS Genet.">
        <title>The genome and development-dependent transcriptomes of Pyronema confluens: a window into fungal evolution.</title>
        <authorList>
            <person name="Traeger S."/>
            <person name="Altegoer F."/>
            <person name="Freitag M."/>
            <person name="Gabaldon T."/>
            <person name="Kempken F."/>
            <person name="Kumar A."/>
            <person name="Marcet-Houben M."/>
            <person name="Poggeler S."/>
            <person name="Stajich J.E."/>
            <person name="Nowrousian M."/>
        </authorList>
    </citation>
    <scope>NUCLEOTIDE SEQUENCE [LARGE SCALE GENOMIC DNA]</scope>
    <source>
        <strain evidence="3">CBS 100304</strain>
        <tissue evidence="2">Vegetative mycelium</tissue>
    </source>
</reference>
<organism evidence="2 3">
    <name type="scientific">Pyronema omphalodes (strain CBS 100304)</name>
    <name type="common">Pyronema confluens</name>
    <dbReference type="NCBI Taxonomy" id="1076935"/>
    <lineage>
        <taxon>Eukaryota</taxon>
        <taxon>Fungi</taxon>
        <taxon>Dikarya</taxon>
        <taxon>Ascomycota</taxon>
        <taxon>Pezizomycotina</taxon>
        <taxon>Pezizomycetes</taxon>
        <taxon>Pezizales</taxon>
        <taxon>Pyronemataceae</taxon>
        <taxon>Pyronema</taxon>
    </lineage>
</organism>
<proteinExistence type="predicted"/>
<evidence type="ECO:0000313" key="2">
    <source>
        <dbReference type="EMBL" id="CCX10844.1"/>
    </source>
</evidence>
<feature type="compositionally biased region" description="Low complexity" evidence="1">
    <location>
        <begin position="205"/>
        <end position="221"/>
    </location>
</feature>
<accession>U4LGI0</accession>
<name>U4LGI0_PYROM</name>
<protein>
    <submittedName>
        <fullName evidence="2">Uncharacterized protein</fullName>
    </submittedName>
</protein>
<gene>
    <name evidence="2" type="ORF">PCON_10438</name>
</gene>
<dbReference type="OrthoDB" id="10512762at2759"/>
<feature type="region of interest" description="Disordered" evidence="1">
    <location>
        <begin position="50"/>
        <end position="92"/>
    </location>
</feature>